<accession>A0A6M3LQB7</accession>
<dbReference type="AlphaFoldDB" id="A0A6M3LQB7"/>
<feature type="region of interest" description="Disordered" evidence="1">
    <location>
        <begin position="47"/>
        <end position="68"/>
    </location>
</feature>
<reference evidence="2" key="1">
    <citation type="submission" date="2020-03" db="EMBL/GenBank/DDBJ databases">
        <title>The deep terrestrial virosphere.</title>
        <authorList>
            <person name="Holmfeldt K."/>
            <person name="Nilsson E."/>
            <person name="Simone D."/>
            <person name="Lopez-Fernandez M."/>
            <person name="Wu X."/>
            <person name="de Brujin I."/>
            <person name="Lundin D."/>
            <person name="Andersson A."/>
            <person name="Bertilsson S."/>
            <person name="Dopson M."/>
        </authorList>
    </citation>
    <scope>NUCLEOTIDE SEQUENCE</scope>
    <source>
        <strain evidence="2">MM415B03670</strain>
    </source>
</reference>
<evidence type="ECO:0000313" key="2">
    <source>
        <dbReference type="EMBL" id="QJA95058.1"/>
    </source>
</evidence>
<name>A0A6M3LQB7_9ZZZZ</name>
<dbReference type="EMBL" id="MT143282">
    <property type="protein sequence ID" value="QJA95058.1"/>
    <property type="molecule type" value="Genomic_DNA"/>
</dbReference>
<organism evidence="2">
    <name type="scientific">viral metagenome</name>
    <dbReference type="NCBI Taxonomy" id="1070528"/>
    <lineage>
        <taxon>unclassified sequences</taxon>
        <taxon>metagenomes</taxon>
        <taxon>organismal metagenomes</taxon>
    </lineage>
</organism>
<gene>
    <name evidence="2" type="ORF">MM415B03670_0006</name>
</gene>
<evidence type="ECO:0000256" key="1">
    <source>
        <dbReference type="SAM" id="MobiDB-lite"/>
    </source>
</evidence>
<sequence length="259" mass="30199">MITLERYKELKQKPYNKLTHEERREYSEGLKEYGKDIVQAHMKEAKGELPSQQVKPMTEETGIVDDQGAPDDKIVLKRSELQDMLKQMIEEREANQPKADEVPLNTWVSEGKKKDMQRTARLRLYQKDSDSPIGIVTGFKHHKWGQNPRTLEMNVDIYKVSLVYDDGTQEEIEMPYEEFSKMELKEEVKILKIDVAEKVMTQGYVNKPQQKNGYIVYGDRYPRTGERIPLEVKSADYTAHIERPNGQKLTLDIKYLNGC</sequence>
<protein>
    <submittedName>
        <fullName evidence="2">Uncharacterized protein</fullName>
    </submittedName>
</protein>
<proteinExistence type="predicted"/>